<proteinExistence type="predicted"/>
<dbReference type="AlphaFoldDB" id="A0A0W8FPF0"/>
<accession>A0A0W8FPF0</accession>
<comment type="caution">
    <text evidence="1">The sequence shown here is derived from an EMBL/GenBank/DDBJ whole genome shotgun (WGS) entry which is preliminary data.</text>
</comment>
<name>A0A0W8FPF0_9ZZZZ</name>
<dbReference type="InterPro" id="IPR053717">
    <property type="entry name" value="MerB_lyase_sf"/>
</dbReference>
<evidence type="ECO:0000313" key="1">
    <source>
        <dbReference type="EMBL" id="KUG22626.1"/>
    </source>
</evidence>
<dbReference type="Gene3D" id="3.30.450.410">
    <property type="match status" value="1"/>
</dbReference>
<organism evidence="1">
    <name type="scientific">hydrocarbon metagenome</name>
    <dbReference type="NCBI Taxonomy" id="938273"/>
    <lineage>
        <taxon>unclassified sequences</taxon>
        <taxon>metagenomes</taxon>
        <taxon>ecological metagenomes</taxon>
    </lineage>
</organism>
<sequence>MIYTQKDRTYHFIMEYFVKWGRGPHFTEIAKAFSVRPDEGKKLLHELMDTKLPIWLYPNTDIIASFAPFHNLPTQYQITIDGNQKWYAQ</sequence>
<protein>
    <submittedName>
        <fullName evidence="1">Uncharacterized protein</fullName>
    </submittedName>
</protein>
<reference evidence="1" key="1">
    <citation type="journal article" date="2015" name="Proc. Natl. Acad. Sci. U.S.A.">
        <title>Networks of energetic and metabolic interactions define dynamics in microbial communities.</title>
        <authorList>
            <person name="Embree M."/>
            <person name="Liu J.K."/>
            <person name="Al-Bassam M.M."/>
            <person name="Zengler K."/>
        </authorList>
    </citation>
    <scope>NUCLEOTIDE SEQUENCE</scope>
</reference>
<dbReference type="EMBL" id="LNQE01000950">
    <property type="protein sequence ID" value="KUG22626.1"/>
    <property type="molecule type" value="Genomic_DNA"/>
</dbReference>
<gene>
    <name evidence="1" type="ORF">ASZ90_007593</name>
</gene>